<gene>
    <name evidence="1" type="ORF">MCOR_53012</name>
</gene>
<accession>A0A6J8EJN1</accession>
<protein>
    <recommendedName>
        <fullName evidence="3">C2H2-type domain-containing protein</fullName>
    </recommendedName>
</protein>
<evidence type="ECO:0008006" key="3">
    <source>
        <dbReference type="Google" id="ProtNLM"/>
    </source>
</evidence>
<evidence type="ECO:0000313" key="1">
    <source>
        <dbReference type="EMBL" id="CAC5420824.1"/>
    </source>
</evidence>
<proteinExistence type="predicted"/>
<dbReference type="AlphaFoldDB" id="A0A6J8EJN1"/>
<name>A0A6J8EJN1_MYTCO</name>
<keyword evidence="2" id="KW-1185">Reference proteome</keyword>
<dbReference type="PANTHER" id="PTHR31511:SF12">
    <property type="entry name" value="RHO TERMINATION FACTOR N-TERMINAL DOMAIN-CONTAINING PROTEIN"/>
    <property type="match status" value="1"/>
</dbReference>
<evidence type="ECO:0000313" key="2">
    <source>
        <dbReference type="Proteomes" id="UP000507470"/>
    </source>
</evidence>
<dbReference type="EMBL" id="CACVKT020009175">
    <property type="protein sequence ID" value="CAC5420824.1"/>
    <property type="molecule type" value="Genomic_DNA"/>
</dbReference>
<dbReference type="Proteomes" id="UP000507470">
    <property type="component" value="Unassembled WGS sequence"/>
</dbReference>
<reference evidence="1 2" key="1">
    <citation type="submission" date="2020-06" db="EMBL/GenBank/DDBJ databases">
        <authorList>
            <person name="Li R."/>
            <person name="Bekaert M."/>
        </authorList>
    </citation>
    <scope>NUCLEOTIDE SEQUENCE [LARGE SCALE GENOMIC DNA]</scope>
    <source>
        <strain evidence="2">wild</strain>
    </source>
</reference>
<organism evidence="1 2">
    <name type="scientific">Mytilus coruscus</name>
    <name type="common">Sea mussel</name>
    <dbReference type="NCBI Taxonomy" id="42192"/>
    <lineage>
        <taxon>Eukaryota</taxon>
        <taxon>Metazoa</taxon>
        <taxon>Spiralia</taxon>
        <taxon>Lophotrochozoa</taxon>
        <taxon>Mollusca</taxon>
        <taxon>Bivalvia</taxon>
        <taxon>Autobranchia</taxon>
        <taxon>Pteriomorphia</taxon>
        <taxon>Mytilida</taxon>
        <taxon>Mytiloidea</taxon>
        <taxon>Mytilidae</taxon>
        <taxon>Mytilinae</taxon>
        <taxon>Mytilus</taxon>
    </lineage>
</organism>
<dbReference type="PANTHER" id="PTHR31511">
    <property type="entry name" value="PROTEIN CBG23764"/>
    <property type="match status" value="1"/>
</dbReference>
<dbReference type="OrthoDB" id="7694315at2759"/>
<sequence>MSRELVLVPKRKYDDLIRRATTERTVGDSNTQIVKQKCDDGNIDDTASRGGNVNILNHPTSIQSALEDAVHVFTIRPLDEDKYDLLTFFSNIRQKLKDMLAERCDKVKHLKWYINVHVELSRETNEGEVDNSRPYFKSNTYILLSKTDIKDDDINEAFQKQFKSFDEYIARGSGWTLKQVINMELHTIQFRPIGGSSYFRIPETLEKSHAIINIKNDDKKCFLWSVLAHIHTKSKNANRISQYIRYEKELNMSGIAYPVQVKQIPKFENQNDISINVLGYKNNEFFPIYISQHKGKKHEVDLLYLTKEGDAHYCYIKHLNRLLSRTKNSGRAYKFCRYCLRGFTSQRVLEKHLRYCSKHDAQHVEFPVKDSGEDIVEFDDYSKQMKVPFVIYCDFEAFACSLDTCYPNPNQPSSTATTNYEACGYGYQVVCETEQYSKAPVIYRGLNAYMEKDKHLFDFSNYDKNHFLFDKTYAKKPGLFKDETGGVPIKQFVGLRSKMYSLTYGDVEQKRAKGIVKSVVRGELKHSNYIKCIIKQKNVRRQQNLIQSRKHKLQMVSVNKVALSAFDDKRYVMDNGVDTLAFGHFKIKDLVDK</sequence>